<reference evidence="13" key="1">
    <citation type="submission" date="2022-01" db="EMBL/GenBank/DDBJ databases">
        <authorList>
            <person name="King R."/>
        </authorList>
    </citation>
    <scope>NUCLEOTIDE SEQUENCE</scope>
</reference>
<dbReference type="Pfam" id="PF03630">
    <property type="entry name" value="Fumble"/>
    <property type="match status" value="1"/>
</dbReference>
<dbReference type="GO" id="GO:0005524">
    <property type="term" value="F:ATP binding"/>
    <property type="evidence" value="ECO:0007669"/>
    <property type="project" value="UniProtKB-KW"/>
</dbReference>
<dbReference type="OrthoDB" id="498611at2759"/>
<feature type="domain" description="Damage-control phosphatase ARMT1-like metal-binding" evidence="12">
    <location>
        <begin position="436"/>
        <end position="720"/>
    </location>
</feature>
<dbReference type="GO" id="GO:0005829">
    <property type="term" value="C:cytosol"/>
    <property type="evidence" value="ECO:0007669"/>
    <property type="project" value="TreeGrafter"/>
</dbReference>
<evidence type="ECO:0000256" key="8">
    <source>
        <dbReference type="ARBA" id="ARBA00023074"/>
    </source>
</evidence>
<keyword evidence="14" id="KW-1185">Reference proteome</keyword>
<dbReference type="Gene3D" id="3.30.420.40">
    <property type="match status" value="1"/>
</dbReference>
<dbReference type="Gene3D" id="3.40.50.10880">
    <property type="entry name" value="Uncharacterised protein PF01937, DUF89, domain 3"/>
    <property type="match status" value="1"/>
</dbReference>
<evidence type="ECO:0000256" key="1">
    <source>
        <dbReference type="ARBA" id="ARBA00001967"/>
    </source>
</evidence>
<keyword evidence="8" id="KW-0944">Nitration</keyword>
<dbReference type="GO" id="GO:0015937">
    <property type="term" value="P:coenzyme A biosynthetic process"/>
    <property type="evidence" value="ECO:0007669"/>
    <property type="project" value="UniProtKB-KW"/>
</dbReference>
<gene>
    <name evidence="13" type="ORF">NEZAVI_LOCUS15616</name>
</gene>
<dbReference type="PANTHER" id="PTHR12280:SF20">
    <property type="entry name" value="4'-PHOSPHOPANTETHEINE PHOSPHATASE"/>
    <property type="match status" value="1"/>
</dbReference>
<dbReference type="SUPFAM" id="SSF111321">
    <property type="entry name" value="AF1104-like"/>
    <property type="match status" value="1"/>
</dbReference>
<evidence type="ECO:0000256" key="4">
    <source>
        <dbReference type="ARBA" id="ARBA00022596"/>
    </source>
</evidence>
<evidence type="ECO:0000256" key="5">
    <source>
        <dbReference type="ARBA" id="ARBA00022741"/>
    </source>
</evidence>
<dbReference type="GO" id="GO:0004594">
    <property type="term" value="F:pantothenate kinase activity"/>
    <property type="evidence" value="ECO:0007669"/>
    <property type="project" value="TreeGrafter"/>
</dbReference>
<dbReference type="SUPFAM" id="SSF53067">
    <property type="entry name" value="Actin-like ATPase domain"/>
    <property type="match status" value="1"/>
</dbReference>
<evidence type="ECO:0000313" key="13">
    <source>
        <dbReference type="EMBL" id="CAH1408011.1"/>
    </source>
</evidence>
<protein>
    <recommendedName>
        <fullName evidence="3">4'-phosphopantetheine phosphatase</fullName>
    </recommendedName>
    <alternativeName>
        <fullName evidence="10">Inactive pantothenic acid kinase 4</fullName>
    </alternativeName>
</protein>
<evidence type="ECO:0000256" key="7">
    <source>
        <dbReference type="ARBA" id="ARBA00022993"/>
    </source>
</evidence>
<evidence type="ECO:0000259" key="12">
    <source>
        <dbReference type="Pfam" id="PF01937"/>
    </source>
</evidence>
<dbReference type="InterPro" id="IPR004567">
    <property type="entry name" value="Type_II_PanK"/>
</dbReference>
<evidence type="ECO:0000256" key="10">
    <source>
        <dbReference type="ARBA" id="ARBA00032948"/>
    </source>
</evidence>
<evidence type="ECO:0000256" key="11">
    <source>
        <dbReference type="ARBA" id="ARBA00046055"/>
    </source>
</evidence>
<evidence type="ECO:0000256" key="9">
    <source>
        <dbReference type="ARBA" id="ARBA00029347"/>
    </source>
</evidence>
<evidence type="ECO:0000256" key="6">
    <source>
        <dbReference type="ARBA" id="ARBA00022840"/>
    </source>
</evidence>
<comment type="catalytic activity">
    <reaction evidence="9">
        <text>(R)-4'-phospho-S-sulfopantetheine + H2O = (R)-S-sulfopantetheine + phosphate</text>
        <dbReference type="Rhea" id="RHEA:68340"/>
        <dbReference type="ChEBI" id="CHEBI:15377"/>
        <dbReference type="ChEBI" id="CHEBI:43474"/>
        <dbReference type="ChEBI" id="CHEBI:177302"/>
        <dbReference type="ChEBI" id="CHEBI:177303"/>
    </reaction>
    <physiologicalReaction direction="left-to-right" evidence="9">
        <dbReference type="Rhea" id="RHEA:68341"/>
    </physiologicalReaction>
</comment>
<proteinExistence type="predicted"/>
<dbReference type="Proteomes" id="UP001152798">
    <property type="component" value="Chromosome 7"/>
</dbReference>
<organism evidence="13 14">
    <name type="scientific">Nezara viridula</name>
    <name type="common">Southern green stink bug</name>
    <name type="synonym">Cimex viridulus</name>
    <dbReference type="NCBI Taxonomy" id="85310"/>
    <lineage>
        <taxon>Eukaryota</taxon>
        <taxon>Metazoa</taxon>
        <taxon>Ecdysozoa</taxon>
        <taxon>Arthropoda</taxon>
        <taxon>Hexapoda</taxon>
        <taxon>Insecta</taxon>
        <taxon>Pterygota</taxon>
        <taxon>Neoptera</taxon>
        <taxon>Paraneoptera</taxon>
        <taxon>Hemiptera</taxon>
        <taxon>Heteroptera</taxon>
        <taxon>Panheteroptera</taxon>
        <taxon>Pentatomomorpha</taxon>
        <taxon>Pentatomoidea</taxon>
        <taxon>Pentatomidae</taxon>
        <taxon>Pentatominae</taxon>
        <taxon>Nezara</taxon>
    </lineage>
</organism>
<evidence type="ECO:0000256" key="2">
    <source>
        <dbReference type="ARBA" id="ARBA00011388"/>
    </source>
</evidence>
<dbReference type="Pfam" id="PF01937">
    <property type="entry name" value="ARMT1-like_dom"/>
    <property type="match status" value="1"/>
</dbReference>
<keyword evidence="6" id="KW-0067">ATP-binding</keyword>
<keyword evidence="4" id="KW-0533">Nickel</keyword>
<dbReference type="AlphaFoldDB" id="A0A9P0MXM6"/>
<dbReference type="GO" id="GO:0005634">
    <property type="term" value="C:nucleus"/>
    <property type="evidence" value="ECO:0007669"/>
    <property type="project" value="TreeGrafter"/>
</dbReference>
<keyword evidence="7" id="KW-0173">Coenzyme A biosynthesis</keyword>
<comment type="function">
    <text evidence="11">Phosphatase which shows a preference for 4'-phosphopantetheine and its oxidatively damaged forms (sulfonate or S-sulfonate), providing strong indirect evidence that the phosphatase activity pre-empts damage in the coenzyme A (CoA) pathway. Hydrolyzing excess 4'-phosphopantetheine could constitute a directed overflow mechanism to prevent its oxidation to the S-sulfonate, sulfonate, or other forms. Hydrolyzing 4'-phosphopantetheine sulfonate or S-sulfonate would forestall their conversion to inactive forms of CoA and acyl carrier protein. May play a role in the physiological regulation of CoA intracellular levels.</text>
</comment>
<sequence length="732" mass="84055">MRSAFCSPLSHSQRGLQPIQQHCLNRIFVSGRMVSMEALKNLNTAVHVTITVGQFSSSVSCVFPLKYNDVLDEGSPILEKEKTRIQIIYFPSSRLETVFSFIKQSVAKHVSIKIILNEIEHKRNIFLKNEDLNVITDHIQIKTAVEACNFCLLNVRDEAYILNIDSAIEYLSPTYNFYPHILVIFNNKIMFIKVNSTESYECIGESDIIDISKEGNSSLQLNCIKETIGSAKLFLSKYNDYDVFQEEFQNTSMNDEKSKLSADFKPFKIFCDNMGHLCTLHAKRHKINQVIFGESLSDDIIIKQLISKSVSIHSDNSVKIIFLRHERYLEGIGSLLYDTSIGISQTSWAENYCESSALQTEMFVFQEIDTFQLTLDSLDNLVTFCPVLSNTVEYFPDTQNLSENSSAREYWLSCISDAFNAGTTRTIGIAKKESTKNLEMYRDRVVKRLEYLRKNHDAYGYLAMRLLQDTLEHIKKEMGLLTMYEKRKQHENATAIKELVDRLNCLDSLDYVEQQTELVKYLLAGNMFDWGATEVAKLMIAGKLNFQQAIDKLPERPWLVDNLDNWTNRLKEYNYKKVMIFADNSGYDLILGVLPFARELVRRGAEVVICANCEPVLNDITFYELKDVFEEIKNHCPILRKAIEEGTLSMMKLAKSTCCLDLCFINIEVVEKMKDMDLLIIEGMGRAVHTNLYARFKCDSLRVAVIKDHWLSRELGGENFSCICKFSLGEFE</sequence>
<comment type="cofactor">
    <cofactor evidence="1">
        <name>Ni(2+)</name>
        <dbReference type="ChEBI" id="CHEBI:49786"/>
    </cofactor>
</comment>
<accession>A0A9P0MXM6</accession>
<dbReference type="PANTHER" id="PTHR12280">
    <property type="entry name" value="PANTOTHENATE KINASE"/>
    <property type="match status" value="1"/>
</dbReference>
<name>A0A9P0MXM6_NEZVI</name>
<dbReference type="InterPro" id="IPR002791">
    <property type="entry name" value="ARMT1-like_metal-bd"/>
</dbReference>
<evidence type="ECO:0000256" key="3">
    <source>
        <dbReference type="ARBA" id="ARBA00019490"/>
    </source>
</evidence>
<dbReference type="EMBL" id="OV725083">
    <property type="protein sequence ID" value="CAH1408011.1"/>
    <property type="molecule type" value="Genomic_DNA"/>
</dbReference>
<comment type="subunit">
    <text evidence="2">Homodimer. Interacts with PKM.</text>
</comment>
<evidence type="ECO:0000313" key="14">
    <source>
        <dbReference type="Proteomes" id="UP001152798"/>
    </source>
</evidence>
<dbReference type="InterPro" id="IPR043129">
    <property type="entry name" value="ATPase_NBD"/>
</dbReference>
<keyword evidence="5" id="KW-0547">Nucleotide-binding</keyword>
<dbReference type="InterPro" id="IPR036075">
    <property type="entry name" value="ARMT-1-like_metal-bd_sf"/>
</dbReference>